<keyword evidence="2" id="KW-0812">Transmembrane</keyword>
<dbReference type="AlphaFoldDB" id="A0AAD5UH63"/>
<keyword evidence="2" id="KW-1133">Transmembrane helix</keyword>
<evidence type="ECO:0000256" key="1">
    <source>
        <dbReference type="SAM" id="MobiDB-lite"/>
    </source>
</evidence>
<evidence type="ECO:0000313" key="4">
    <source>
        <dbReference type="Proteomes" id="UP001210925"/>
    </source>
</evidence>
<feature type="transmembrane region" description="Helical" evidence="2">
    <location>
        <begin position="85"/>
        <end position="106"/>
    </location>
</feature>
<comment type="caution">
    <text evidence="3">The sequence shown here is derived from an EMBL/GenBank/DDBJ whole genome shotgun (WGS) entry which is preliminary data.</text>
</comment>
<keyword evidence="2" id="KW-0472">Membrane</keyword>
<accession>A0AAD5UH63</accession>
<proteinExistence type="predicted"/>
<reference evidence="3" key="1">
    <citation type="submission" date="2020-05" db="EMBL/GenBank/DDBJ databases">
        <title>Phylogenomic resolution of chytrid fungi.</title>
        <authorList>
            <person name="Stajich J.E."/>
            <person name="Amses K."/>
            <person name="Simmons R."/>
            <person name="Seto K."/>
            <person name="Myers J."/>
            <person name="Bonds A."/>
            <person name="Quandt C.A."/>
            <person name="Barry K."/>
            <person name="Liu P."/>
            <person name="Grigoriev I."/>
            <person name="Longcore J.E."/>
            <person name="James T.Y."/>
        </authorList>
    </citation>
    <scope>NUCLEOTIDE SEQUENCE</scope>
    <source>
        <strain evidence="3">PLAUS21</strain>
    </source>
</reference>
<feature type="region of interest" description="Disordered" evidence="1">
    <location>
        <begin position="251"/>
        <end position="292"/>
    </location>
</feature>
<sequence length="292" mass="31645">MSAEKLLFKLTRNSLLHQYQHAHDAEIGKYITADELEDILDLINEHTKLGIAAPRWTVSTLLFPIAIIFTIYSGVTASVNGYNTIYIGVAAAIISFASLFGLTFIAKQGIYPEFIGHVNDINLKYAGKVNVKLDKTYAGFSVVNTVSSDKLKYDYTIYLYGMAKQETESTAPSSAPSSVGDPAALLQRGSTSISYANSFVSSSNPAPEEAPNFGQPTQSFAQPAQTFAQPAQSFIPPTIIVPPVQSVVQPAQSYSPPDNFVPPVLLQPQNNQYLHPRQSYAASHGSQSSFGN</sequence>
<organism evidence="3 4">
    <name type="scientific">Boothiomyces macroporosus</name>
    <dbReference type="NCBI Taxonomy" id="261099"/>
    <lineage>
        <taxon>Eukaryota</taxon>
        <taxon>Fungi</taxon>
        <taxon>Fungi incertae sedis</taxon>
        <taxon>Chytridiomycota</taxon>
        <taxon>Chytridiomycota incertae sedis</taxon>
        <taxon>Chytridiomycetes</taxon>
        <taxon>Rhizophydiales</taxon>
        <taxon>Terramycetaceae</taxon>
        <taxon>Boothiomyces</taxon>
    </lineage>
</organism>
<feature type="region of interest" description="Disordered" evidence="1">
    <location>
        <begin position="198"/>
        <end position="218"/>
    </location>
</feature>
<protein>
    <submittedName>
        <fullName evidence="3">Uncharacterized protein</fullName>
    </submittedName>
</protein>
<evidence type="ECO:0000256" key="2">
    <source>
        <dbReference type="SAM" id="Phobius"/>
    </source>
</evidence>
<feature type="compositionally biased region" description="Polar residues" evidence="1">
    <location>
        <begin position="280"/>
        <end position="292"/>
    </location>
</feature>
<dbReference type="EMBL" id="JADGKB010000078">
    <property type="protein sequence ID" value="KAJ3254765.1"/>
    <property type="molecule type" value="Genomic_DNA"/>
</dbReference>
<dbReference type="Proteomes" id="UP001210925">
    <property type="component" value="Unassembled WGS sequence"/>
</dbReference>
<evidence type="ECO:0000313" key="3">
    <source>
        <dbReference type="EMBL" id="KAJ3254765.1"/>
    </source>
</evidence>
<feature type="transmembrane region" description="Helical" evidence="2">
    <location>
        <begin position="56"/>
        <end position="79"/>
    </location>
</feature>
<gene>
    <name evidence="3" type="ORF">HK103_006840</name>
</gene>
<keyword evidence="4" id="KW-1185">Reference proteome</keyword>
<name>A0AAD5UH63_9FUNG</name>